<dbReference type="InterPro" id="IPR013750">
    <property type="entry name" value="GHMP_kinase_C_dom"/>
</dbReference>
<keyword evidence="10" id="KW-1185">Reference proteome</keyword>
<evidence type="ECO:0000259" key="7">
    <source>
        <dbReference type="Pfam" id="PF00288"/>
    </source>
</evidence>
<evidence type="ECO:0000256" key="1">
    <source>
        <dbReference type="ARBA" id="ARBA00005017"/>
    </source>
</evidence>
<keyword evidence="4" id="KW-0547">Nucleotide-binding</keyword>
<dbReference type="RefSeq" id="WP_091635639.1">
    <property type="nucleotide sequence ID" value="NZ_FNYW01000030.1"/>
</dbReference>
<dbReference type="STRING" id="1130080.SAMN04488113_13019"/>
<keyword evidence="3" id="KW-0808">Transferase</keyword>
<dbReference type="InterPro" id="IPR020568">
    <property type="entry name" value="Ribosomal_Su5_D2-typ_SF"/>
</dbReference>
<dbReference type="InterPro" id="IPR035102">
    <property type="entry name" value="Phosphomevalonate_kinase"/>
</dbReference>
<comment type="pathway">
    <text evidence="1">Isoprenoid biosynthesis; isopentenyl diphosphate biosynthesis via mevalonate pathway; isopentenyl diphosphate from (R)-mevalonate: step 2/3.</text>
</comment>
<evidence type="ECO:0000256" key="5">
    <source>
        <dbReference type="ARBA" id="ARBA00022777"/>
    </source>
</evidence>
<evidence type="ECO:0000256" key="2">
    <source>
        <dbReference type="ARBA" id="ARBA00012958"/>
    </source>
</evidence>
<reference evidence="10" key="1">
    <citation type="submission" date="2016-10" db="EMBL/GenBank/DDBJ databases">
        <authorList>
            <person name="Varghese N."/>
            <person name="Submissions S."/>
        </authorList>
    </citation>
    <scope>NUCLEOTIDE SEQUENCE [LARGE SCALE GENOMIC DNA]</scope>
    <source>
        <strain evidence="10">DSM 25751</strain>
    </source>
</reference>
<keyword evidence="6" id="KW-0067">ATP-binding</keyword>
<name>A0A1H6UIX8_9LACT</name>
<dbReference type="InterPro" id="IPR005917">
    <property type="entry name" value="Pmev_kinase_bact"/>
</dbReference>
<evidence type="ECO:0000256" key="6">
    <source>
        <dbReference type="ARBA" id="ARBA00022840"/>
    </source>
</evidence>
<dbReference type="SUPFAM" id="SSF55060">
    <property type="entry name" value="GHMP Kinase, C-terminal domain"/>
    <property type="match status" value="1"/>
</dbReference>
<dbReference type="PANTHER" id="PTHR31814">
    <property type="match status" value="1"/>
</dbReference>
<dbReference type="EC" id="2.7.4.2" evidence="2"/>
<dbReference type="OrthoDB" id="1522677at2"/>
<dbReference type="GO" id="GO:0004631">
    <property type="term" value="F:phosphomevalonate kinase activity"/>
    <property type="evidence" value="ECO:0007669"/>
    <property type="project" value="UniProtKB-EC"/>
</dbReference>
<dbReference type="UniPathway" id="UPA00057">
    <property type="reaction ID" value="UER00099"/>
</dbReference>
<dbReference type="PRINTS" id="PR00959">
    <property type="entry name" value="MEVGALKINASE"/>
</dbReference>
<dbReference type="Pfam" id="PF00288">
    <property type="entry name" value="GHMP_kinases_N"/>
    <property type="match status" value="1"/>
</dbReference>
<evidence type="ECO:0000313" key="10">
    <source>
        <dbReference type="Proteomes" id="UP000198564"/>
    </source>
</evidence>
<dbReference type="NCBIfam" id="TIGR01220">
    <property type="entry name" value="Pmev_kin_Gr_pos"/>
    <property type="match status" value="1"/>
</dbReference>
<feature type="domain" description="GHMP kinase N-terminal" evidence="7">
    <location>
        <begin position="88"/>
        <end position="174"/>
    </location>
</feature>
<sequence length="358" mass="39610">MKHAKAKAPGKLYIAGEYAVVTPGHPAVIIAVDRFISVSLSPSKEYFGKIFSSSISENTLIWKRQNQQIILEAPNKKADIILKTLELTEHFLKEHNILLPYYDIYIKSDLDSVDGIKYGLGSSGAVTVATIHALLKSVNLDSDNEKLFKLAAIVHVSLNKKGSLGDLAAAVYTGWLAYSSPDREWVKHQWNRMGLSSLIDEAWPKLKIESIKAPKSVELLVGWTGHPASTDSFVTSLEGDKDIISYDRFLKDSTTCVSHLIKGIQSDSNKEIKKAINNNRLLLLQMSRSNNFILETPKLTALNQIAKKHGAVAKSSGAGGGDCGIAFVDTRFQKEGIYKDWRANSIEPLSLNMYDKYN</sequence>
<dbReference type="GO" id="GO:0019287">
    <property type="term" value="P:isopentenyl diphosphate biosynthetic process, mevalonate pathway"/>
    <property type="evidence" value="ECO:0007669"/>
    <property type="project" value="UniProtKB-UniPathway"/>
</dbReference>
<dbReference type="EMBL" id="FNYW01000030">
    <property type="protein sequence ID" value="SEI89717.1"/>
    <property type="molecule type" value="Genomic_DNA"/>
</dbReference>
<dbReference type="Pfam" id="PF08544">
    <property type="entry name" value="GHMP_kinases_C"/>
    <property type="match status" value="1"/>
</dbReference>
<protein>
    <recommendedName>
        <fullName evidence="2">phosphomevalonate kinase</fullName>
        <ecNumber evidence="2">2.7.4.2</ecNumber>
    </recommendedName>
</protein>
<evidence type="ECO:0000256" key="4">
    <source>
        <dbReference type="ARBA" id="ARBA00022741"/>
    </source>
</evidence>
<dbReference type="AlphaFoldDB" id="A0A1H6UIX8"/>
<proteinExistence type="predicted"/>
<dbReference type="InterPro" id="IPR006204">
    <property type="entry name" value="GHMP_kinase_N_dom"/>
</dbReference>
<organism evidence="9 10">
    <name type="scientific">Alkalibacterium gilvum</name>
    <dbReference type="NCBI Taxonomy" id="1130080"/>
    <lineage>
        <taxon>Bacteria</taxon>
        <taxon>Bacillati</taxon>
        <taxon>Bacillota</taxon>
        <taxon>Bacilli</taxon>
        <taxon>Lactobacillales</taxon>
        <taxon>Carnobacteriaceae</taxon>
        <taxon>Alkalibacterium</taxon>
    </lineage>
</organism>
<feature type="domain" description="GHMP kinase C-terminal" evidence="8">
    <location>
        <begin position="261"/>
        <end position="344"/>
    </location>
</feature>
<dbReference type="Gene3D" id="3.30.70.890">
    <property type="entry name" value="GHMP kinase, C-terminal domain"/>
    <property type="match status" value="1"/>
</dbReference>
<evidence type="ECO:0000256" key="3">
    <source>
        <dbReference type="ARBA" id="ARBA00022679"/>
    </source>
</evidence>
<accession>A0A1H6UIX8</accession>
<gene>
    <name evidence="9" type="ORF">SAMN04488113_13019</name>
</gene>
<dbReference type="SUPFAM" id="SSF54211">
    <property type="entry name" value="Ribosomal protein S5 domain 2-like"/>
    <property type="match status" value="1"/>
</dbReference>
<dbReference type="InterPro" id="IPR014721">
    <property type="entry name" value="Ribsml_uS5_D2-typ_fold_subgr"/>
</dbReference>
<dbReference type="Gene3D" id="3.30.230.10">
    <property type="match status" value="1"/>
</dbReference>
<keyword evidence="5 9" id="KW-0418">Kinase</keyword>
<dbReference type="Proteomes" id="UP000198564">
    <property type="component" value="Unassembled WGS sequence"/>
</dbReference>
<evidence type="ECO:0000313" key="9">
    <source>
        <dbReference type="EMBL" id="SEI89717.1"/>
    </source>
</evidence>
<dbReference type="PANTHER" id="PTHR31814:SF2">
    <property type="entry name" value="PHOSPHOMEVALONATE KINASE"/>
    <property type="match status" value="1"/>
</dbReference>
<evidence type="ECO:0000259" key="8">
    <source>
        <dbReference type="Pfam" id="PF08544"/>
    </source>
</evidence>
<dbReference type="InterPro" id="IPR036554">
    <property type="entry name" value="GHMP_kinase_C_sf"/>
</dbReference>
<dbReference type="GO" id="GO:0005524">
    <property type="term" value="F:ATP binding"/>
    <property type="evidence" value="ECO:0007669"/>
    <property type="project" value="UniProtKB-KW"/>
</dbReference>